<proteinExistence type="predicted"/>
<protein>
    <submittedName>
        <fullName evidence="1">Uncharacterized protein</fullName>
    </submittedName>
</protein>
<comment type="caution">
    <text evidence="1">The sequence shown here is derived from an EMBL/GenBank/DDBJ whole genome shotgun (WGS) entry which is preliminary data.</text>
</comment>
<reference evidence="1 2" key="1">
    <citation type="submission" date="2021-01" db="EMBL/GenBank/DDBJ databases">
        <title>Whole genome shotgun sequence of Plantactinospora mayteni NBRC 109088.</title>
        <authorList>
            <person name="Komaki H."/>
            <person name="Tamura T."/>
        </authorList>
    </citation>
    <scope>NUCLEOTIDE SEQUENCE [LARGE SCALE GENOMIC DNA]</scope>
    <source>
        <strain evidence="1 2">NBRC 109088</strain>
    </source>
</reference>
<name>A0ABQ4EU39_9ACTN</name>
<dbReference type="EMBL" id="BONX01000032">
    <property type="protein sequence ID" value="GIG98168.1"/>
    <property type="molecule type" value="Genomic_DNA"/>
</dbReference>
<dbReference type="RefSeq" id="WP_203859629.1">
    <property type="nucleotide sequence ID" value="NZ_BAAAZQ010000010.1"/>
</dbReference>
<evidence type="ECO:0000313" key="1">
    <source>
        <dbReference type="EMBL" id="GIG98168.1"/>
    </source>
</evidence>
<sequence>MNSCTLHPGELACDRLGLIEIEDRTGARAWTCEDHAIRAIWTIDGARIVRDLRTERTGAGR</sequence>
<gene>
    <name evidence="1" type="ORF">Pma05_47410</name>
</gene>
<keyword evidence="2" id="KW-1185">Reference proteome</keyword>
<evidence type="ECO:0000313" key="2">
    <source>
        <dbReference type="Proteomes" id="UP000621500"/>
    </source>
</evidence>
<accession>A0ABQ4EU39</accession>
<organism evidence="1 2">
    <name type="scientific">Plantactinospora mayteni</name>
    <dbReference type="NCBI Taxonomy" id="566021"/>
    <lineage>
        <taxon>Bacteria</taxon>
        <taxon>Bacillati</taxon>
        <taxon>Actinomycetota</taxon>
        <taxon>Actinomycetes</taxon>
        <taxon>Micromonosporales</taxon>
        <taxon>Micromonosporaceae</taxon>
        <taxon>Plantactinospora</taxon>
    </lineage>
</organism>
<dbReference type="Proteomes" id="UP000621500">
    <property type="component" value="Unassembled WGS sequence"/>
</dbReference>